<evidence type="ECO:0000256" key="8">
    <source>
        <dbReference type="ARBA" id="ARBA00031340"/>
    </source>
</evidence>
<dbReference type="OrthoDB" id="47059at2759"/>
<dbReference type="OMA" id="RASECQQ"/>
<name>T1KVK7_TETUR</name>
<evidence type="ECO:0000259" key="9">
    <source>
        <dbReference type="SMART" id="SM00762"/>
    </source>
</evidence>
<dbReference type="STRING" id="32264.T1KVK7"/>
<evidence type="ECO:0000256" key="3">
    <source>
        <dbReference type="ARBA" id="ARBA00020975"/>
    </source>
</evidence>
<dbReference type="SMART" id="SM00762">
    <property type="entry name" value="Cog4"/>
    <property type="match status" value="1"/>
</dbReference>
<comment type="subcellular location">
    <subcellularLocation>
        <location evidence="1">Golgi apparatus membrane</location>
        <topology evidence="1">Peripheral membrane protein</topology>
    </subcellularLocation>
</comment>
<evidence type="ECO:0000256" key="4">
    <source>
        <dbReference type="ARBA" id="ARBA00022448"/>
    </source>
</evidence>
<evidence type="ECO:0000256" key="6">
    <source>
        <dbReference type="ARBA" id="ARBA00023034"/>
    </source>
</evidence>
<keyword evidence="7" id="KW-0472">Membrane</keyword>
<dbReference type="Pfam" id="PF20662">
    <property type="entry name" value="COG4_C"/>
    <property type="match status" value="1"/>
</dbReference>
<organism evidence="10 11">
    <name type="scientific">Tetranychus urticae</name>
    <name type="common">Two-spotted spider mite</name>
    <dbReference type="NCBI Taxonomy" id="32264"/>
    <lineage>
        <taxon>Eukaryota</taxon>
        <taxon>Metazoa</taxon>
        <taxon>Ecdysozoa</taxon>
        <taxon>Arthropoda</taxon>
        <taxon>Chelicerata</taxon>
        <taxon>Arachnida</taxon>
        <taxon>Acari</taxon>
        <taxon>Acariformes</taxon>
        <taxon>Trombidiformes</taxon>
        <taxon>Prostigmata</taxon>
        <taxon>Eleutherengona</taxon>
        <taxon>Raphignathae</taxon>
        <taxon>Tetranychoidea</taxon>
        <taxon>Tetranychidae</taxon>
        <taxon>Tetranychus</taxon>
    </lineage>
</organism>
<dbReference type="PANTHER" id="PTHR24016">
    <property type="entry name" value="CONSERVED OLIGOMERIC GOLGI COMPLEX SUBUNIT 4"/>
    <property type="match status" value="1"/>
</dbReference>
<dbReference type="AlphaFoldDB" id="T1KVK7"/>
<evidence type="ECO:0000313" key="11">
    <source>
        <dbReference type="Proteomes" id="UP000015104"/>
    </source>
</evidence>
<dbReference type="eggNOG" id="KOG0412">
    <property type="taxonomic scope" value="Eukaryota"/>
</dbReference>
<dbReference type="EMBL" id="CAEY01000613">
    <property type="status" value="NOT_ANNOTATED_CDS"/>
    <property type="molecule type" value="Genomic_DNA"/>
</dbReference>
<dbReference type="EnsemblMetazoa" id="tetur23g01010.1">
    <property type="protein sequence ID" value="tetur23g01010.1"/>
    <property type="gene ID" value="tetur23g01010"/>
</dbReference>
<keyword evidence="6" id="KW-0333">Golgi apparatus</keyword>
<dbReference type="Gene3D" id="1.10.287.1060">
    <property type="entry name" value="ESAT-6-like"/>
    <property type="match status" value="1"/>
</dbReference>
<dbReference type="GO" id="GO:0017119">
    <property type="term" value="C:Golgi transport complex"/>
    <property type="evidence" value="ECO:0007669"/>
    <property type="project" value="TreeGrafter"/>
</dbReference>
<dbReference type="InterPro" id="IPR013167">
    <property type="entry name" value="COG4_M"/>
</dbReference>
<dbReference type="GO" id="GO:0000139">
    <property type="term" value="C:Golgi membrane"/>
    <property type="evidence" value="ECO:0007669"/>
    <property type="project" value="UniProtKB-SubCell"/>
</dbReference>
<evidence type="ECO:0000256" key="1">
    <source>
        <dbReference type="ARBA" id="ARBA00004395"/>
    </source>
</evidence>
<dbReference type="Pfam" id="PF20663">
    <property type="entry name" value="COG4_N"/>
    <property type="match status" value="1"/>
</dbReference>
<keyword evidence="4" id="KW-0813">Transport</keyword>
<reference evidence="10" key="2">
    <citation type="submission" date="2015-06" db="UniProtKB">
        <authorList>
            <consortium name="EnsemblMetazoa"/>
        </authorList>
    </citation>
    <scope>IDENTIFICATION</scope>
</reference>
<dbReference type="GO" id="GO:0006890">
    <property type="term" value="P:retrograde vesicle-mediated transport, Golgi to endoplasmic reticulum"/>
    <property type="evidence" value="ECO:0007669"/>
    <property type="project" value="TreeGrafter"/>
</dbReference>
<feature type="domain" description="COG4 transport protein middle alpha-helical bundle" evidence="9">
    <location>
        <begin position="162"/>
        <end position="478"/>
    </location>
</feature>
<keyword evidence="5" id="KW-0653">Protein transport</keyword>
<dbReference type="Gene3D" id="1.20.58.1970">
    <property type="match status" value="1"/>
</dbReference>
<dbReference type="HOGENOM" id="CLU_014853_2_0_1"/>
<gene>
    <name evidence="10" type="primary">107367769</name>
</gene>
<evidence type="ECO:0000313" key="10">
    <source>
        <dbReference type="EnsemblMetazoa" id="tetur23g01010.1"/>
    </source>
</evidence>
<reference evidence="11" key="1">
    <citation type="submission" date="2011-08" db="EMBL/GenBank/DDBJ databases">
        <authorList>
            <person name="Rombauts S."/>
        </authorList>
    </citation>
    <scope>NUCLEOTIDE SEQUENCE</scope>
    <source>
        <strain evidence="11">London</strain>
    </source>
</reference>
<dbReference type="PANTHER" id="PTHR24016:SF0">
    <property type="entry name" value="CONSERVED OLIGOMERIC GOLGI COMPLEX SUBUNIT 4"/>
    <property type="match status" value="1"/>
</dbReference>
<dbReference type="GO" id="GO:0015031">
    <property type="term" value="P:protein transport"/>
    <property type="evidence" value="ECO:0007669"/>
    <property type="project" value="UniProtKB-KW"/>
</dbReference>
<dbReference type="InterPro" id="IPR048680">
    <property type="entry name" value="COG4_N"/>
</dbReference>
<proteinExistence type="inferred from homology"/>
<evidence type="ECO:0000256" key="7">
    <source>
        <dbReference type="ARBA" id="ARBA00023136"/>
    </source>
</evidence>
<accession>T1KVK7</accession>
<dbReference type="InterPro" id="IPR048682">
    <property type="entry name" value="COG4"/>
</dbReference>
<dbReference type="Pfam" id="PF08318">
    <property type="entry name" value="COG4_m"/>
    <property type="match status" value="1"/>
</dbReference>
<dbReference type="KEGG" id="tut:107367769"/>
<dbReference type="GO" id="GO:0007030">
    <property type="term" value="P:Golgi organization"/>
    <property type="evidence" value="ECO:0007669"/>
    <property type="project" value="TreeGrafter"/>
</dbReference>
<dbReference type="InterPro" id="IPR048684">
    <property type="entry name" value="COG4_C"/>
</dbReference>
<protein>
    <recommendedName>
        <fullName evidence="3">Conserved oligomeric Golgi complex subunit 4</fullName>
    </recommendedName>
    <alternativeName>
        <fullName evidence="8">Component of oligomeric Golgi complex 4</fullName>
    </alternativeName>
</protein>
<evidence type="ECO:0000256" key="5">
    <source>
        <dbReference type="ARBA" id="ARBA00022927"/>
    </source>
</evidence>
<evidence type="ECO:0000256" key="2">
    <source>
        <dbReference type="ARBA" id="ARBA00009215"/>
    </source>
</evidence>
<sequence length="775" mass="87399">MADLSKMESIIDAYRLVCDEERSLEADIKKMLENDVKFTEEMKNICRRMPNFQMLPSDAKQLSNNIHFTSNRASDVSFKIKQLDSVKTRVSQCLQRVGDILDLKYCTQNIEEALNNEDYEVAAANIHRFLSIDESAIRNSANGAINGQVLGGSSLEEAFIKLHEAEDKLKTLVMRKFDEAVVEKDVASVERFFKIFPLLKQKDDGLRKFSNYLCQQLSQPNATESKSAGLSEVSDHIGQLTNLFESIAKMIDVHTPLFETYYGPGNIIYCVEVLQRECDRQTKKILEDFVAKKNLSGVVSSVQKSSKSTATANSINKVDPREIVGLLNDLMKINSRSETYFKFIRERTKKDIDSSINEDDDNLSVEEKLKKVDSLIRNCTLSHMIQELNGAYVLLEEYFARESCLKAIQGDDIETSATPTLTPGSLTSSMLDDVFFIVKQSITRALTSGNLDVLCATINHTVNILESAFCDSLSERVKHGFPNIGSISGALGSLDLSQAYNALQTGRYLQTYGDIEKAKIVFLCSLNNLDTACDYIKSLKTTIKDQVVKSSIIVEKPVQKDKLESCLNDLFGLIARFQSLINSGCQQIFASLIKGRIKSWLDSFSSESQLLSEDDVMKYEITDGLRPYTQTLMINLDSILKSMKTMLTSNNYKNLINITSTELSQRLETVVLKCSFNKLGGYQLDREIRAIINYISSVTNWPIRDKFSRLKQIAIVLNFESITDVLDYFNLNADGSRNNSSPSNMVTLWLTPNEVRQILKLRVDFASEDIRKIKL</sequence>
<dbReference type="Proteomes" id="UP000015104">
    <property type="component" value="Unassembled WGS sequence"/>
</dbReference>
<comment type="similarity">
    <text evidence="2">Belongs to the COG4 family.</text>
</comment>
<keyword evidence="11" id="KW-1185">Reference proteome</keyword>